<dbReference type="NCBIfam" id="TIGR03654">
    <property type="entry name" value="L6_bact"/>
    <property type="match status" value="1"/>
</dbReference>
<dbReference type="Pfam" id="PF00347">
    <property type="entry name" value="Ribosomal_L6"/>
    <property type="match status" value="1"/>
</dbReference>
<name>F7WZN5_9GAMM</name>
<dbReference type="eggNOG" id="COG0097">
    <property type="taxonomic scope" value="Bacteria"/>
</dbReference>
<keyword evidence="2 6" id="KW-0689">Ribosomal protein</keyword>
<evidence type="ECO:0000259" key="8">
    <source>
        <dbReference type="Pfam" id="PF00347"/>
    </source>
</evidence>
<evidence type="ECO:0000256" key="6">
    <source>
        <dbReference type="RuleBase" id="RU003869"/>
    </source>
</evidence>
<dbReference type="GO" id="GO:0002181">
    <property type="term" value="P:cytoplasmic translation"/>
    <property type="evidence" value="ECO:0007669"/>
    <property type="project" value="TreeGrafter"/>
</dbReference>
<keyword evidence="10" id="KW-1185">Reference proteome</keyword>
<proteinExistence type="inferred from homology"/>
<evidence type="ECO:0000256" key="1">
    <source>
        <dbReference type="ARBA" id="ARBA00009356"/>
    </source>
</evidence>
<dbReference type="OrthoDB" id="9805007at2"/>
<dbReference type="GO" id="GO:0022625">
    <property type="term" value="C:cytosolic large ribosomal subunit"/>
    <property type="evidence" value="ECO:0007669"/>
    <property type="project" value="UniProtKB-UniRule"/>
</dbReference>
<organism evidence="9 10">
    <name type="scientific">Buchnera aphidicola</name>
    <name type="common">Cinara tujafilina</name>
    <dbReference type="NCBI Taxonomy" id="261317"/>
    <lineage>
        <taxon>Bacteria</taxon>
        <taxon>Pseudomonadati</taxon>
        <taxon>Pseudomonadota</taxon>
        <taxon>Gammaproteobacteria</taxon>
        <taxon>Enterobacterales</taxon>
        <taxon>Erwiniaceae</taxon>
        <taxon>Buchnera</taxon>
    </lineage>
</organism>
<dbReference type="InterPro" id="IPR000702">
    <property type="entry name" value="Ribosomal_uL6-like"/>
</dbReference>
<evidence type="ECO:0000256" key="7">
    <source>
        <dbReference type="RuleBase" id="RU003870"/>
    </source>
</evidence>
<dbReference type="FunFam" id="3.90.930.12:FF:000001">
    <property type="entry name" value="50S ribosomal protein L6"/>
    <property type="match status" value="1"/>
</dbReference>
<protein>
    <recommendedName>
        <fullName evidence="4 5">50S ribosomal protein L6</fullName>
    </recommendedName>
</protein>
<comment type="function">
    <text evidence="7">This protein binds to the 23S rRNA, and is important in its secondary structure. It is located near the subunit interface in the base of the L7/L12 stalk, and near the tRNA binding site of the peptidyltransferase center.</text>
</comment>
<dbReference type="STRING" id="261317.BCTU_337"/>
<evidence type="ECO:0000313" key="9">
    <source>
        <dbReference type="EMBL" id="AEH39902.1"/>
    </source>
</evidence>
<reference evidence="9 10" key="1">
    <citation type="journal article" date="2011" name="Appl. Environ. Microbiol.">
        <title>The genome of Buchnera aphidicola from the aphid Cinara tujafilina provides new clues about the evolutionary history of metabolic losses in bacterial endosymbionts.</title>
        <authorList>
            <person name="Lamelas A."/>
            <person name="Gosalbes M.J."/>
            <person name="Moya A."/>
            <person name="Latorre A."/>
        </authorList>
    </citation>
    <scope>NUCLEOTIDE SEQUENCE [LARGE SCALE GENOMIC DNA]</scope>
    <source>
        <strain evidence="10">Cinara tujafilina</strain>
    </source>
</reference>
<dbReference type="PROSITE" id="PS00525">
    <property type="entry name" value="RIBOSOMAL_L6_1"/>
    <property type="match status" value="1"/>
</dbReference>
<dbReference type="InterPro" id="IPR020040">
    <property type="entry name" value="Ribosomal_uL6_a/b-dom"/>
</dbReference>
<dbReference type="HOGENOM" id="CLU_065464_1_2_6"/>
<evidence type="ECO:0000256" key="3">
    <source>
        <dbReference type="ARBA" id="ARBA00023274"/>
    </source>
</evidence>
<evidence type="ECO:0000256" key="2">
    <source>
        <dbReference type="ARBA" id="ARBA00022980"/>
    </source>
</evidence>
<feature type="domain" description="Large ribosomal subunit protein uL6 alpha-beta" evidence="8">
    <location>
        <begin position="92"/>
        <end position="167"/>
    </location>
</feature>
<sequence>MSRVAKLPINIPKSISISLSDIPVITITGHLGLLKYRIHKCIKINYKKNMLFVTHNHISESYGWMQAGTCRSILQNMIFGVTNGYTKKLQLFGVGYRVTLEHTNILKLFLGFSHPIIYYLPKYITVDVLSNTELSLTGVNKQLVGQVAANIRAYRVPEPYKGKGIRYFHEKVIIKEAKKK</sequence>
<dbReference type="PANTHER" id="PTHR11655:SF14">
    <property type="entry name" value="LARGE RIBOSOMAL SUBUNIT PROTEIN UL6M"/>
    <property type="match status" value="1"/>
</dbReference>
<dbReference type="InterPro" id="IPR019906">
    <property type="entry name" value="Ribosomal_uL6_bac-type"/>
</dbReference>
<dbReference type="GO" id="GO:0003735">
    <property type="term" value="F:structural constituent of ribosome"/>
    <property type="evidence" value="ECO:0007669"/>
    <property type="project" value="UniProtKB-UniRule"/>
</dbReference>
<evidence type="ECO:0000256" key="4">
    <source>
        <dbReference type="ARBA" id="ARBA00035454"/>
    </source>
</evidence>
<accession>F7WZN5</accession>
<dbReference type="InterPro" id="IPR036789">
    <property type="entry name" value="Ribosomal_uL6-like_a/b-dom_sf"/>
</dbReference>
<dbReference type="KEGG" id="baj:BCTU_337"/>
<dbReference type="AlphaFoldDB" id="F7WZN5"/>
<comment type="similarity">
    <text evidence="1 6">Belongs to the universal ribosomal protein uL6 family.</text>
</comment>
<dbReference type="PANTHER" id="PTHR11655">
    <property type="entry name" value="60S/50S RIBOSOMAL PROTEIN L6/L9"/>
    <property type="match status" value="1"/>
</dbReference>
<dbReference type="Proteomes" id="UP000006811">
    <property type="component" value="Chromosome"/>
</dbReference>
<evidence type="ECO:0000256" key="5">
    <source>
        <dbReference type="NCBIfam" id="TIGR03654"/>
    </source>
</evidence>
<keyword evidence="7" id="KW-0699">rRNA-binding</keyword>
<dbReference type="EMBL" id="CP001817">
    <property type="protein sequence ID" value="AEH39902.1"/>
    <property type="molecule type" value="Genomic_DNA"/>
</dbReference>
<dbReference type="Gene3D" id="3.90.930.12">
    <property type="entry name" value="Ribosomal protein L6, alpha-beta domain"/>
    <property type="match status" value="2"/>
</dbReference>
<keyword evidence="7" id="KW-0694">RNA-binding</keyword>
<dbReference type="PIRSF" id="PIRSF002162">
    <property type="entry name" value="Ribosomal_L6"/>
    <property type="match status" value="1"/>
</dbReference>
<evidence type="ECO:0000313" key="10">
    <source>
        <dbReference type="Proteomes" id="UP000006811"/>
    </source>
</evidence>
<dbReference type="SUPFAM" id="SSF56053">
    <property type="entry name" value="Ribosomal protein L6"/>
    <property type="match status" value="2"/>
</dbReference>
<gene>
    <name evidence="9" type="primary">rplF</name>
    <name evidence="9" type="ORF">BCTU_337</name>
</gene>
<dbReference type="InterPro" id="IPR002358">
    <property type="entry name" value="Ribosomal_uL6_CS"/>
</dbReference>
<keyword evidence="3 6" id="KW-0687">Ribonucleoprotein</keyword>
<dbReference type="GO" id="GO:0019843">
    <property type="term" value="F:rRNA binding"/>
    <property type="evidence" value="ECO:0007669"/>
    <property type="project" value="UniProtKB-UniRule"/>
</dbReference>
<dbReference type="PRINTS" id="PR00059">
    <property type="entry name" value="RIBOSOMALL6"/>
</dbReference>